<dbReference type="RefSeq" id="WP_111397924.1">
    <property type="nucleotide sequence ID" value="NZ_QKYU01000009.1"/>
</dbReference>
<evidence type="ECO:0000313" key="2">
    <source>
        <dbReference type="EMBL" id="PZW46509.1"/>
    </source>
</evidence>
<evidence type="ECO:0000259" key="1">
    <source>
        <dbReference type="PROSITE" id="PS50983"/>
    </source>
</evidence>
<keyword evidence="3" id="KW-1185">Reference proteome</keyword>
<name>A0A2W7KFR1_9PROT</name>
<dbReference type="EMBL" id="QKYU01000009">
    <property type="protein sequence ID" value="PZW46509.1"/>
    <property type="molecule type" value="Genomic_DNA"/>
</dbReference>
<dbReference type="AlphaFoldDB" id="A0A2W7KFR1"/>
<evidence type="ECO:0000313" key="3">
    <source>
        <dbReference type="Proteomes" id="UP000249688"/>
    </source>
</evidence>
<dbReference type="InterPro" id="IPR002491">
    <property type="entry name" value="ABC_transptr_periplasmic_BD"/>
</dbReference>
<dbReference type="PANTHER" id="PTHR30535:SF4">
    <property type="entry name" value="HEMIN-BINDING PERIPLASMIC PROTEIN HMUT"/>
    <property type="match status" value="1"/>
</dbReference>
<reference evidence="2 3" key="1">
    <citation type="submission" date="2018-06" db="EMBL/GenBank/DDBJ databases">
        <title>Genomic Encyclopedia of Archaeal and Bacterial Type Strains, Phase II (KMG-II): from individual species to whole genera.</title>
        <authorList>
            <person name="Goeker M."/>
        </authorList>
    </citation>
    <scope>NUCLEOTIDE SEQUENCE [LARGE SCALE GENOMIC DNA]</scope>
    <source>
        <strain evidence="2 3">DSM 24525</strain>
    </source>
</reference>
<dbReference type="PROSITE" id="PS50983">
    <property type="entry name" value="FE_B12_PBP"/>
    <property type="match status" value="1"/>
</dbReference>
<gene>
    <name evidence="2" type="ORF">C8P66_1096</name>
</gene>
<dbReference type="Proteomes" id="UP000249688">
    <property type="component" value="Unassembled WGS sequence"/>
</dbReference>
<protein>
    <submittedName>
        <fullName evidence="2">Iron complex transport system substrate-binding protein</fullName>
    </submittedName>
</protein>
<proteinExistence type="predicted"/>
<dbReference type="InterPro" id="IPR050902">
    <property type="entry name" value="ABC_Transporter_SBP"/>
</dbReference>
<organism evidence="2 3">
    <name type="scientific">Humitalea rosea</name>
    <dbReference type="NCBI Taxonomy" id="990373"/>
    <lineage>
        <taxon>Bacteria</taxon>
        <taxon>Pseudomonadati</taxon>
        <taxon>Pseudomonadota</taxon>
        <taxon>Alphaproteobacteria</taxon>
        <taxon>Acetobacterales</taxon>
        <taxon>Roseomonadaceae</taxon>
        <taxon>Humitalea</taxon>
    </lineage>
</organism>
<dbReference type="Pfam" id="PF01497">
    <property type="entry name" value="Peripla_BP_2"/>
    <property type="match status" value="1"/>
</dbReference>
<dbReference type="SUPFAM" id="SSF53807">
    <property type="entry name" value="Helical backbone' metal receptor"/>
    <property type="match status" value="1"/>
</dbReference>
<accession>A0A2W7KFR1</accession>
<dbReference type="PANTHER" id="PTHR30535">
    <property type="entry name" value="VITAMIN B12-BINDING PROTEIN"/>
    <property type="match status" value="1"/>
</dbReference>
<dbReference type="Gene3D" id="3.40.50.1980">
    <property type="entry name" value="Nitrogenase molybdenum iron protein domain"/>
    <property type="match status" value="2"/>
</dbReference>
<sequence>MTIARRSLLAAPLLLHAAGLRAEGRRIVAIGSAVTEITFALGAGPGVVAVDTTSGFPAAAAVLPRIGYLRALPPEGLIALSPNLLLVSDEAGPPGVIQVLREAGLPLAMIPDGAGGAALSRKIHAVAAGLGVNGTPLAEAVAADWAALDGMAEVPPVAALFVLSVARGAPLVAGRATHADAMLMAAGARNIAAGFSGYRPLSAEAAIAAAPEVIVMMAHVVEEAGGVAEVLRAPALAVTPAGMAGRLVVVDGSYALGFGPRAAHARRDLAAMLHPGLALPTLPERPWLRA</sequence>
<comment type="caution">
    <text evidence="2">The sequence shown here is derived from an EMBL/GenBank/DDBJ whole genome shotgun (WGS) entry which is preliminary data.</text>
</comment>
<dbReference type="OrthoDB" id="9797736at2"/>
<feature type="domain" description="Fe/B12 periplasmic-binding" evidence="1">
    <location>
        <begin position="26"/>
        <end position="277"/>
    </location>
</feature>